<protein>
    <submittedName>
        <fullName evidence="1">Uncharacterized protein</fullName>
    </submittedName>
</protein>
<dbReference type="Proteomes" id="UP000198915">
    <property type="component" value="Unassembled WGS sequence"/>
</dbReference>
<sequence length="123" mass="13912">MVNENRLSQVEPDFPHPDTEGEPFYALVEVLNGNPTGFMESHTHNGKAIPVLFVFKDLAEKTKEARGQRYSNYYPAGVKRIWLEEHLLQTVDEFLLVMAGDGNKGAFIIVQSQYALDVIKSRS</sequence>
<name>A0A1I3WIX6_9BACL</name>
<evidence type="ECO:0000313" key="1">
    <source>
        <dbReference type="EMBL" id="SFK07402.1"/>
    </source>
</evidence>
<dbReference type="EMBL" id="FORT01000008">
    <property type="protein sequence ID" value="SFK07402.1"/>
    <property type="molecule type" value="Genomic_DNA"/>
</dbReference>
<dbReference type="AlphaFoldDB" id="A0A1I3WIX6"/>
<reference evidence="2" key="1">
    <citation type="submission" date="2016-10" db="EMBL/GenBank/DDBJ databases">
        <authorList>
            <person name="Varghese N."/>
            <person name="Submissions S."/>
        </authorList>
    </citation>
    <scope>NUCLEOTIDE SEQUENCE [LARGE SCALE GENOMIC DNA]</scope>
    <source>
        <strain evidence="2">OK042</strain>
    </source>
</reference>
<proteinExistence type="predicted"/>
<organism evidence="1 2">
    <name type="scientific">Brevibacillus centrosporus</name>
    <dbReference type="NCBI Taxonomy" id="54910"/>
    <lineage>
        <taxon>Bacteria</taxon>
        <taxon>Bacillati</taxon>
        <taxon>Bacillota</taxon>
        <taxon>Bacilli</taxon>
        <taxon>Bacillales</taxon>
        <taxon>Paenibacillaceae</taxon>
        <taxon>Brevibacillus</taxon>
    </lineage>
</organism>
<accession>A0A1I3WIX6</accession>
<dbReference type="STRING" id="1884381.SAMN05518846_108149"/>
<dbReference type="RefSeq" id="WP_092269333.1">
    <property type="nucleotide sequence ID" value="NZ_FORT01000008.1"/>
</dbReference>
<keyword evidence="2" id="KW-1185">Reference proteome</keyword>
<gene>
    <name evidence="1" type="ORF">SAMN05518846_108149</name>
</gene>
<evidence type="ECO:0000313" key="2">
    <source>
        <dbReference type="Proteomes" id="UP000198915"/>
    </source>
</evidence>